<comment type="caution">
    <text evidence="2">The sequence shown here is derived from an EMBL/GenBank/DDBJ whole genome shotgun (WGS) entry which is preliminary data.</text>
</comment>
<reference evidence="2" key="1">
    <citation type="journal article" date="2019" name="Sci. Rep.">
        <title>Draft genome of Tanacetum cinerariifolium, the natural source of mosquito coil.</title>
        <authorList>
            <person name="Yamashiro T."/>
            <person name="Shiraishi A."/>
            <person name="Satake H."/>
            <person name="Nakayama K."/>
        </authorList>
    </citation>
    <scope>NUCLEOTIDE SEQUENCE</scope>
</reference>
<organism evidence="2">
    <name type="scientific">Tanacetum cinerariifolium</name>
    <name type="common">Dalmatian daisy</name>
    <name type="synonym">Chrysanthemum cinerariifolium</name>
    <dbReference type="NCBI Taxonomy" id="118510"/>
    <lineage>
        <taxon>Eukaryota</taxon>
        <taxon>Viridiplantae</taxon>
        <taxon>Streptophyta</taxon>
        <taxon>Embryophyta</taxon>
        <taxon>Tracheophyta</taxon>
        <taxon>Spermatophyta</taxon>
        <taxon>Magnoliopsida</taxon>
        <taxon>eudicotyledons</taxon>
        <taxon>Gunneridae</taxon>
        <taxon>Pentapetalae</taxon>
        <taxon>asterids</taxon>
        <taxon>campanulids</taxon>
        <taxon>Asterales</taxon>
        <taxon>Asteraceae</taxon>
        <taxon>Asteroideae</taxon>
        <taxon>Anthemideae</taxon>
        <taxon>Anthemidinae</taxon>
        <taxon>Tanacetum</taxon>
    </lineage>
</organism>
<dbReference type="AlphaFoldDB" id="A0A6L2LYT5"/>
<feature type="region of interest" description="Disordered" evidence="1">
    <location>
        <begin position="92"/>
        <end position="115"/>
    </location>
</feature>
<proteinExistence type="predicted"/>
<name>A0A6L2LYT5_TANCI</name>
<evidence type="ECO:0000313" key="2">
    <source>
        <dbReference type="EMBL" id="GEU66951.1"/>
    </source>
</evidence>
<protein>
    <submittedName>
        <fullName evidence="2">Uncharacterized protein</fullName>
    </submittedName>
</protein>
<evidence type="ECO:0000256" key="1">
    <source>
        <dbReference type="SAM" id="MobiDB-lite"/>
    </source>
</evidence>
<gene>
    <name evidence="2" type="ORF">Tci_038929</name>
</gene>
<dbReference type="EMBL" id="BKCJ010005474">
    <property type="protein sequence ID" value="GEU66951.1"/>
    <property type="molecule type" value="Genomic_DNA"/>
</dbReference>
<sequence length="115" mass="13445">MMLAKNDSDDQVLLAEDQTWMKINNDDEQEFFHDANEVASENFDENLIVSQNDHDESEINHNESEDIDHLVDKLVVKFTHKIAKCQKRIEKANQQSKDLKLQNKALQDKNHVLKN</sequence>
<accession>A0A6L2LYT5</accession>